<keyword evidence="3" id="KW-1185">Reference proteome</keyword>
<dbReference type="Proteomes" id="UP000032180">
    <property type="component" value="Chromosome 8"/>
</dbReference>
<dbReference type="Pfam" id="PF25019">
    <property type="entry name" value="LRR_R13L1-DRL21"/>
    <property type="match status" value="1"/>
</dbReference>
<accession>A0A0D9XAD8</accession>
<dbReference type="STRING" id="77586.A0A0D9XAD8"/>
<evidence type="ECO:0000313" key="2">
    <source>
        <dbReference type="EnsemblPlants" id="LPERR08G18980.1"/>
    </source>
</evidence>
<sequence>MAESLLLPVVRGVAGKAAGALVQGVTRVALRREAQIGDSKSKSRKVLGYFTPLLFRVTMSRKLNNVLKKINELVEEMNRFGLVECAEVAPVIHPQTHSGLDSLMEIVGRDDDKEMMVNLLLGQRSKDGIEEGKRIAFNDFRVQQHFELPMWLCVSDDFNLNGLVRSIIDLATIGNCNLPDRIELLRSRLHEVLGHKSLHTLRLNGCSSLEHLPEGLRFMCNLRHLYLTGCRSLKRMPSRIGLLKNLQTLTKFVVGAEDGHGLDELKDLQHLGGQLELCNLKAIRSKSNAREANLHLTQNVDELLLSWCDFPEEQDVSIEEIIEFPLPPSRLELLDVCGSGHIEISSWMNEPQIFVHPKVLRLFDCWRCKDLPPLWQSLSLESLSLFRLNNLTTLSSGIDMVVQGCNGSLEFFPKMEINLGDLPNLEKWMDNEVTESVTSVMFPELKELRIFNCPNLVNIPKAPILRKLDIKYCKIAVNSLDHLTRVSHLEYCGDGGVSNDVQVIPLSSWPSLATLYLGSLGNMVIKEEQQTMAPLESIRRLDIWCSNCFFWPVRLKRTHQILLR</sequence>
<proteinExistence type="predicted"/>
<dbReference type="PANTHER" id="PTHR47186:SF3">
    <property type="entry name" value="OS09G0267800 PROTEIN"/>
    <property type="match status" value="1"/>
</dbReference>
<feature type="domain" description="R13L1/DRL21-like LRR repeat region" evidence="1">
    <location>
        <begin position="262"/>
        <end position="385"/>
    </location>
</feature>
<dbReference type="PANTHER" id="PTHR47186">
    <property type="entry name" value="LEUCINE-RICH REPEAT-CONTAINING PROTEIN 57"/>
    <property type="match status" value="1"/>
</dbReference>
<dbReference type="EnsemblPlants" id="LPERR08G18980.1">
    <property type="protein sequence ID" value="LPERR08G18980.1"/>
    <property type="gene ID" value="LPERR08G18980"/>
</dbReference>
<reference evidence="2" key="3">
    <citation type="submission" date="2015-04" db="UniProtKB">
        <authorList>
            <consortium name="EnsemblPlants"/>
        </authorList>
    </citation>
    <scope>IDENTIFICATION</scope>
</reference>
<dbReference type="InterPro" id="IPR056789">
    <property type="entry name" value="LRR_R13L1-DRL21"/>
</dbReference>
<dbReference type="InterPro" id="IPR032675">
    <property type="entry name" value="LRR_dom_sf"/>
</dbReference>
<organism evidence="2 3">
    <name type="scientific">Leersia perrieri</name>
    <dbReference type="NCBI Taxonomy" id="77586"/>
    <lineage>
        <taxon>Eukaryota</taxon>
        <taxon>Viridiplantae</taxon>
        <taxon>Streptophyta</taxon>
        <taxon>Embryophyta</taxon>
        <taxon>Tracheophyta</taxon>
        <taxon>Spermatophyta</taxon>
        <taxon>Magnoliopsida</taxon>
        <taxon>Liliopsida</taxon>
        <taxon>Poales</taxon>
        <taxon>Poaceae</taxon>
        <taxon>BOP clade</taxon>
        <taxon>Oryzoideae</taxon>
        <taxon>Oryzeae</taxon>
        <taxon>Oryzinae</taxon>
        <taxon>Leersia</taxon>
    </lineage>
</organism>
<protein>
    <recommendedName>
        <fullName evidence="1">R13L1/DRL21-like LRR repeat region domain-containing protein</fullName>
    </recommendedName>
</protein>
<evidence type="ECO:0000259" key="1">
    <source>
        <dbReference type="Pfam" id="PF25019"/>
    </source>
</evidence>
<dbReference type="eggNOG" id="KOG4658">
    <property type="taxonomic scope" value="Eukaryota"/>
</dbReference>
<dbReference type="SUPFAM" id="SSF52058">
    <property type="entry name" value="L domain-like"/>
    <property type="match status" value="1"/>
</dbReference>
<dbReference type="AlphaFoldDB" id="A0A0D9XAD8"/>
<dbReference type="HOGENOM" id="CLU_486976_0_0_1"/>
<reference evidence="2 3" key="1">
    <citation type="submission" date="2012-08" db="EMBL/GenBank/DDBJ databases">
        <title>Oryza genome evolution.</title>
        <authorList>
            <person name="Wing R.A."/>
        </authorList>
    </citation>
    <scope>NUCLEOTIDE SEQUENCE</scope>
</reference>
<evidence type="ECO:0000313" key="3">
    <source>
        <dbReference type="Proteomes" id="UP000032180"/>
    </source>
</evidence>
<name>A0A0D9XAD8_9ORYZ</name>
<dbReference type="Gramene" id="LPERR08G18980.1">
    <property type="protein sequence ID" value="LPERR08G18980.1"/>
    <property type="gene ID" value="LPERR08G18980"/>
</dbReference>
<dbReference type="Gene3D" id="3.80.10.10">
    <property type="entry name" value="Ribonuclease Inhibitor"/>
    <property type="match status" value="2"/>
</dbReference>
<reference evidence="3" key="2">
    <citation type="submission" date="2013-12" db="EMBL/GenBank/DDBJ databases">
        <authorList>
            <person name="Yu Y."/>
            <person name="Lee S."/>
            <person name="de Baynast K."/>
            <person name="Wissotski M."/>
            <person name="Liu L."/>
            <person name="Talag J."/>
            <person name="Goicoechea J."/>
            <person name="Angelova A."/>
            <person name="Jetty R."/>
            <person name="Kudrna D."/>
            <person name="Golser W."/>
            <person name="Rivera L."/>
            <person name="Zhang J."/>
            <person name="Wing R."/>
        </authorList>
    </citation>
    <scope>NUCLEOTIDE SEQUENCE</scope>
</reference>